<evidence type="ECO:0000256" key="7">
    <source>
        <dbReference type="SAM" id="SignalP"/>
    </source>
</evidence>
<dbReference type="InterPro" id="IPR050490">
    <property type="entry name" value="Bact_solute-bd_prot1"/>
</dbReference>
<evidence type="ECO:0000256" key="2">
    <source>
        <dbReference type="ARBA" id="ARBA00022729"/>
    </source>
</evidence>
<dbReference type="InterPro" id="IPR006059">
    <property type="entry name" value="SBP"/>
</dbReference>
<reference evidence="8" key="2">
    <citation type="submission" date="2020-09" db="EMBL/GenBank/DDBJ databases">
        <authorList>
            <person name="Sun Q."/>
            <person name="Zhou Y."/>
        </authorList>
    </citation>
    <scope>NUCLEOTIDE SEQUENCE</scope>
    <source>
        <strain evidence="8">CGMCC 1.15178</strain>
    </source>
</reference>
<dbReference type="PROSITE" id="PS51257">
    <property type="entry name" value="PROKAR_LIPOPROTEIN"/>
    <property type="match status" value="1"/>
</dbReference>
<protein>
    <recommendedName>
        <fullName evidence="10">Extracellular solute-binding protein</fullName>
    </recommendedName>
</protein>
<evidence type="ECO:0000256" key="3">
    <source>
        <dbReference type="ARBA" id="ARBA00023136"/>
    </source>
</evidence>
<comment type="caution">
    <text evidence="8">The sequence shown here is derived from an EMBL/GenBank/DDBJ whole genome shotgun (WGS) entry which is preliminary data.</text>
</comment>
<evidence type="ECO:0000256" key="6">
    <source>
        <dbReference type="SAM" id="MobiDB-lite"/>
    </source>
</evidence>
<dbReference type="AlphaFoldDB" id="A0A916YNA2"/>
<dbReference type="Gene3D" id="3.40.190.10">
    <property type="entry name" value="Periplasmic binding protein-like II"/>
    <property type="match status" value="1"/>
</dbReference>
<evidence type="ECO:0000256" key="4">
    <source>
        <dbReference type="ARBA" id="ARBA00023139"/>
    </source>
</evidence>
<name>A0A916YNA2_9BACL</name>
<evidence type="ECO:0000256" key="5">
    <source>
        <dbReference type="ARBA" id="ARBA00023288"/>
    </source>
</evidence>
<accession>A0A916YNA2</accession>
<dbReference type="PANTHER" id="PTHR43649">
    <property type="entry name" value="ARABINOSE-BINDING PROTEIN-RELATED"/>
    <property type="match status" value="1"/>
</dbReference>
<evidence type="ECO:0008006" key="10">
    <source>
        <dbReference type="Google" id="ProtNLM"/>
    </source>
</evidence>
<feature type="chain" id="PRO_5039212546" description="Extracellular solute-binding protein" evidence="7">
    <location>
        <begin position="25"/>
        <end position="481"/>
    </location>
</feature>
<evidence type="ECO:0000256" key="1">
    <source>
        <dbReference type="ARBA" id="ARBA00022475"/>
    </source>
</evidence>
<dbReference type="Pfam" id="PF01547">
    <property type="entry name" value="SBP_bac_1"/>
    <property type="match status" value="1"/>
</dbReference>
<keyword evidence="1" id="KW-1003">Cell membrane</keyword>
<feature type="compositionally biased region" description="Low complexity" evidence="6">
    <location>
        <begin position="30"/>
        <end position="45"/>
    </location>
</feature>
<organism evidence="8 9">
    <name type="scientific">Paenibacillus nasutitermitis</name>
    <dbReference type="NCBI Taxonomy" id="1652958"/>
    <lineage>
        <taxon>Bacteria</taxon>
        <taxon>Bacillati</taxon>
        <taxon>Bacillota</taxon>
        <taxon>Bacilli</taxon>
        <taxon>Bacillales</taxon>
        <taxon>Paenibacillaceae</taxon>
        <taxon>Paenibacillus</taxon>
    </lineage>
</organism>
<gene>
    <name evidence="8" type="ORF">GCM10010911_08010</name>
</gene>
<dbReference type="Proteomes" id="UP000612456">
    <property type="component" value="Unassembled WGS sequence"/>
</dbReference>
<sequence>MNRWTNKALLVLAAILLLFSAACGSGGNNKPADTASDSPSAPAKSQATTSASNEPQEKVTLRLYTLDDTDKELVDSTIDEWHKINPNVDVEVVILTGEDSMDKLKVMLAGGEKIDIVYYDFSNSSRDKASKIYYKLNDLMAVDNFDYLGTYGEYGRATMIGDEIYGFANWLSPSAIWVNTKTLEQKNIPIPDDNNWTFQDYFDLIAQLSSDEGGKRQHGGMHFQRGISGILDVAAYGDWEVVNEDGTPNLDNPVLKQSAQWFYDAMFTNKSMPTEADVDANKLVALFDYAKGQLPTMLGAANSALFFDVWKTMGYLTEEVDAQNPFKLLKMPKWDSASPSSRHTATVISHAVAKTSGHPKEAYEYLKFFTQQGLVLSSKSVHRIPLWKDADVNTLMSNWKFYKDKDGNLVEGKDRTELYKAALNREQTPIFPKYANKYAYSSLMLQELKKELSLVLANEKSIDKALADAQKASEAIYKKNS</sequence>
<keyword evidence="9" id="KW-1185">Reference proteome</keyword>
<evidence type="ECO:0000313" key="9">
    <source>
        <dbReference type="Proteomes" id="UP000612456"/>
    </source>
</evidence>
<keyword evidence="4" id="KW-0564">Palmitate</keyword>
<dbReference type="SUPFAM" id="SSF53850">
    <property type="entry name" value="Periplasmic binding protein-like II"/>
    <property type="match status" value="1"/>
</dbReference>
<keyword evidence="2 7" id="KW-0732">Signal</keyword>
<feature type="region of interest" description="Disordered" evidence="6">
    <location>
        <begin position="28"/>
        <end position="56"/>
    </location>
</feature>
<dbReference type="RefSeq" id="WP_188989302.1">
    <property type="nucleotide sequence ID" value="NZ_BMHP01000001.1"/>
</dbReference>
<reference evidence="8" key="1">
    <citation type="journal article" date="2014" name="Int. J. Syst. Evol. Microbiol.">
        <title>Complete genome sequence of Corynebacterium casei LMG S-19264T (=DSM 44701T), isolated from a smear-ripened cheese.</title>
        <authorList>
            <consortium name="US DOE Joint Genome Institute (JGI-PGF)"/>
            <person name="Walter F."/>
            <person name="Albersmeier A."/>
            <person name="Kalinowski J."/>
            <person name="Ruckert C."/>
        </authorList>
    </citation>
    <scope>NUCLEOTIDE SEQUENCE</scope>
    <source>
        <strain evidence="8">CGMCC 1.15178</strain>
    </source>
</reference>
<dbReference type="EMBL" id="BMHP01000001">
    <property type="protein sequence ID" value="GGD52836.1"/>
    <property type="molecule type" value="Genomic_DNA"/>
</dbReference>
<keyword evidence="3" id="KW-0472">Membrane</keyword>
<feature type="signal peptide" evidence="7">
    <location>
        <begin position="1"/>
        <end position="24"/>
    </location>
</feature>
<keyword evidence="5" id="KW-0449">Lipoprotein</keyword>
<proteinExistence type="predicted"/>
<dbReference type="PANTHER" id="PTHR43649:SF33">
    <property type="entry name" value="POLYGALACTURONAN_RHAMNOGALACTURONAN-BINDING PROTEIN YTCQ"/>
    <property type="match status" value="1"/>
</dbReference>
<evidence type="ECO:0000313" key="8">
    <source>
        <dbReference type="EMBL" id="GGD52836.1"/>
    </source>
</evidence>